<dbReference type="InterPro" id="IPR047324">
    <property type="entry name" value="LbH_gamma_CA-like"/>
</dbReference>
<comment type="caution">
    <text evidence="1">The sequence shown here is derived from an EMBL/GenBank/DDBJ whole genome shotgun (WGS) entry which is preliminary data.</text>
</comment>
<dbReference type="PANTHER" id="PTHR13061">
    <property type="entry name" value="DYNACTIN SUBUNIT P25"/>
    <property type="match status" value="1"/>
</dbReference>
<sequence>MTIYRLGEYVPIIDETAFVAPGATVIGRVTLGPGVSVWPGAVLRGDNDVIEVGEGSNIQDGSVLHVDAGHPMRIGRGVTIGHQVTLHGCTIEDNALIGIQSVILNDAVIGPDTLVGAGALVTEGKHFGPGVMVLGSPAKVVRTLRPEEIEKLRDSARSYAARCAFYKENLARVG</sequence>
<dbReference type="SUPFAM" id="SSF51161">
    <property type="entry name" value="Trimeric LpxA-like enzymes"/>
    <property type="match status" value="1"/>
</dbReference>
<dbReference type="Gene3D" id="2.160.10.10">
    <property type="entry name" value="Hexapeptide repeat proteins"/>
    <property type="match status" value="1"/>
</dbReference>
<gene>
    <name evidence="1" type="ORF">WM40_16870</name>
</gene>
<dbReference type="AlphaFoldDB" id="A0A0F5JXX7"/>
<dbReference type="EMBL" id="LAQU01000019">
    <property type="protein sequence ID" value="KKB62530.1"/>
    <property type="molecule type" value="Genomic_DNA"/>
</dbReference>
<proteinExistence type="predicted"/>
<dbReference type="InterPro" id="IPR001451">
    <property type="entry name" value="Hexapep"/>
</dbReference>
<dbReference type="PATRIC" id="fig|28092.6.peg.3970"/>
<name>A0A0F5JXX7_9BURK</name>
<dbReference type="OrthoDB" id="9803036at2"/>
<protein>
    <recommendedName>
        <fullName evidence="3">Anhydrase</fullName>
    </recommendedName>
</protein>
<dbReference type="RefSeq" id="WP_024902376.1">
    <property type="nucleotide sequence ID" value="NZ_CADFGU010000001.1"/>
</dbReference>
<evidence type="ECO:0000313" key="2">
    <source>
        <dbReference type="Proteomes" id="UP000033618"/>
    </source>
</evidence>
<keyword evidence="2" id="KW-1185">Reference proteome</keyword>
<dbReference type="Pfam" id="PF00132">
    <property type="entry name" value="Hexapep"/>
    <property type="match status" value="1"/>
</dbReference>
<dbReference type="PANTHER" id="PTHR13061:SF29">
    <property type="entry name" value="GAMMA CARBONIC ANHYDRASE-LIKE 1, MITOCHONDRIAL-RELATED"/>
    <property type="match status" value="1"/>
</dbReference>
<reference evidence="1 2" key="1">
    <citation type="submission" date="2015-03" db="EMBL/GenBank/DDBJ databases">
        <title>Draft Genome Sequence of Burkholderia andropogonis type strain ICMP2807, isolated from Sorghum bicolor.</title>
        <authorList>
            <person name="Lopes-Santos L."/>
            <person name="Castro D.B."/>
            <person name="Ottoboni L.M."/>
            <person name="Park D."/>
            <person name="Weirc B.S."/>
            <person name="Destefano S.A."/>
        </authorList>
    </citation>
    <scope>NUCLEOTIDE SEQUENCE [LARGE SCALE GENOMIC DNA]</scope>
    <source>
        <strain evidence="1 2">ICMP2807</strain>
    </source>
</reference>
<dbReference type="CDD" id="cd04645">
    <property type="entry name" value="LbH_gamma_CA_like"/>
    <property type="match status" value="1"/>
</dbReference>
<accession>A0A0F5JXX7</accession>
<organism evidence="1 2">
    <name type="scientific">Robbsia andropogonis</name>
    <dbReference type="NCBI Taxonomy" id="28092"/>
    <lineage>
        <taxon>Bacteria</taxon>
        <taxon>Pseudomonadati</taxon>
        <taxon>Pseudomonadota</taxon>
        <taxon>Betaproteobacteria</taxon>
        <taxon>Burkholderiales</taxon>
        <taxon>Burkholderiaceae</taxon>
        <taxon>Robbsia</taxon>
    </lineage>
</organism>
<evidence type="ECO:0000313" key="1">
    <source>
        <dbReference type="EMBL" id="KKB62530.1"/>
    </source>
</evidence>
<dbReference type="InterPro" id="IPR050484">
    <property type="entry name" value="Transf_Hexapept/Carb_Anhydrase"/>
</dbReference>
<dbReference type="Proteomes" id="UP000033618">
    <property type="component" value="Unassembled WGS sequence"/>
</dbReference>
<evidence type="ECO:0008006" key="3">
    <source>
        <dbReference type="Google" id="ProtNLM"/>
    </source>
</evidence>
<dbReference type="InterPro" id="IPR011004">
    <property type="entry name" value="Trimer_LpxA-like_sf"/>
</dbReference>
<dbReference type="STRING" id="28092.WM40_16870"/>